<dbReference type="SMART" id="SM00831">
    <property type="entry name" value="Cation_ATPase_N"/>
    <property type="match status" value="1"/>
</dbReference>
<keyword evidence="6 15" id="KW-0106">Calcium</keyword>
<dbReference type="InterPro" id="IPR059000">
    <property type="entry name" value="ATPase_P-type_domA"/>
</dbReference>
<feature type="transmembrane region" description="Helical" evidence="15">
    <location>
        <begin position="223"/>
        <end position="239"/>
    </location>
</feature>
<dbReference type="InterPro" id="IPR018303">
    <property type="entry name" value="ATPase_P-typ_P_site"/>
</dbReference>
<keyword evidence="10 15" id="KW-1133">Transmembrane helix</keyword>
<comment type="catalytic activity">
    <reaction evidence="14 15">
        <text>Ca(2+)(in) + ATP + H2O = Ca(2+)(out) + ADP + phosphate + H(+)</text>
        <dbReference type="Rhea" id="RHEA:18105"/>
        <dbReference type="ChEBI" id="CHEBI:15377"/>
        <dbReference type="ChEBI" id="CHEBI:15378"/>
        <dbReference type="ChEBI" id="CHEBI:29108"/>
        <dbReference type="ChEBI" id="CHEBI:30616"/>
        <dbReference type="ChEBI" id="CHEBI:43474"/>
        <dbReference type="ChEBI" id="CHEBI:456216"/>
        <dbReference type="EC" id="7.2.2.10"/>
    </reaction>
</comment>
<keyword evidence="4 15" id="KW-0812">Transmembrane</keyword>
<comment type="function">
    <text evidence="15">Catalyzes the hydrolysis of ATP coupled with the transport of calcium.</text>
</comment>
<keyword evidence="12 15" id="KW-0472">Membrane</keyword>
<comment type="similarity">
    <text evidence="15">Belongs to the cation transport ATPase (P-type) (TC 3.A.3) family.</text>
</comment>
<dbReference type="InterPro" id="IPR044492">
    <property type="entry name" value="P_typ_ATPase_HD_dom"/>
</dbReference>
<keyword evidence="11 15" id="KW-0406">Ion transport</keyword>
<dbReference type="GO" id="GO:0033017">
    <property type="term" value="C:sarcoplasmic reticulum membrane"/>
    <property type="evidence" value="ECO:0007669"/>
    <property type="project" value="UniProtKB-SubCell"/>
</dbReference>
<dbReference type="WBParaSite" id="BTMF_0000962601-mRNA-1">
    <property type="protein sequence ID" value="BTMF_0000962601-mRNA-1"/>
    <property type="gene ID" value="BTMF_0000962601"/>
</dbReference>
<evidence type="ECO:0000256" key="14">
    <source>
        <dbReference type="ARBA" id="ARBA00048694"/>
    </source>
</evidence>
<evidence type="ECO:0000256" key="10">
    <source>
        <dbReference type="ARBA" id="ARBA00022989"/>
    </source>
</evidence>
<dbReference type="InterPro" id="IPR036412">
    <property type="entry name" value="HAD-like_sf"/>
</dbReference>
<dbReference type="NCBIfam" id="TIGR01494">
    <property type="entry name" value="ATPase_P-type"/>
    <property type="match status" value="2"/>
</dbReference>
<dbReference type="InterPro" id="IPR008250">
    <property type="entry name" value="ATPase_P-typ_transduc_dom_A_sf"/>
</dbReference>
<name>A0A0R3QPJ1_9BILA</name>
<dbReference type="SFLD" id="SFLDG00002">
    <property type="entry name" value="C1.7:_P-type_atpase_like"/>
    <property type="match status" value="1"/>
</dbReference>
<dbReference type="SFLD" id="SFLDS00003">
    <property type="entry name" value="Haloacid_Dehalogenase"/>
    <property type="match status" value="1"/>
</dbReference>
<evidence type="ECO:0000313" key="17">
    <source>
        <dbReference type="EMBL" id="VDO25415.1"/>
    </source>
</evidence>
<evidence type="ECO:0000256" key="2">
    <source>
        <dbReference type="ARBA" id="ARBA00022448"/>
    </source>
</evidence>
<dbReference type="GO" id="GO:0005524">
    <property type="term" value="F:ATP binding"/>
    <property type="evidence" value="ECO:0007669"/>
    <property type="project" value="UniProtKB-KW"/>
</dbReference>
<dbReference type="InterPro" id="IPR023299">
    <property type="entry name" value="ATPase_P-typ_cyto_dom_N"/>
</dbReference>
<sequence length="1044" mass="114764">MTAETDVNIINSIITAIPATATFTTATTTTAIGTAINAISTTTTATTTTTTATVVYTTDNNVLVTSPLCEIGTTLDTVIPESFMTSTNVVLSSITNDYATRIESFLHNEEELERCQNVSLSESDIIIGTGGLKRDIMIQSISALQASTLSYVECANSLRTDIKQGLSSAEVVRRQKYNGYNEFEIQDHYPIWKKYLDQFNNPLIILLLTSAAISLLMGRGEDAISITVAIVIVVTVGFVQEYRSEKTLEHLNKLVPPMCHTKRDGHEVQFLARQLVPGDIVLLNVGDRIPADLRLFEAYDLQVDESSFTGELEPRHKYVKSLTTDGGNFDHTDNIVYMGTLVRGGHGKGIVIGTGAHTRFGEVFKMMQAEEAPKTPLQNSMDYLGKQLSLYSFAIIIIIFFIGLFQGRNTLDMFRIAVSLAVAAIPEGLPIVVAVTLAIGVIRMASRRAVVKKLPAVEALGCVTVICSDKTGTLTKNEMTAVVVVSADGQIADVLGVGYSLEGGLCTVGSERVVGYSHPSISRVIEIGCICNNAIISDGILIGQPTEGALLVLGMKTELNEQVKNYKLIKEIPFTSETKFMAVQCEHIRSNGQSELFVKGALDRILEMCTGYLEGDKNPKDWKRIIHFRSSFILKIFSITVIALAYGYNERELCYAGMVGIVDPPRPGVAESIEIVQSAGVKVKMVTGDALETACSIGAHLKLFTEGDACLSGFEMDRMTDLDLERVIKSVTIFYRSSPKHKLRIVKALQNLGEVVAMTGDGVNDVVALKKADIGIAMGSTGTDVCKVVMLSFFIFVVFQEAADMILTDDDFYTIQAAVEEGKGIYHNITNFVRFQLSTSVAALSLIAISTLFEFENPLNAMQILWINIIMDGPPAQSLGVEPVDRDIIRQPPRDVRQPMINNAFITNIFISAAIIIAGTLSVFYKEMSADNEVTPRDTTMTFTCFVLFDMWNALACRSSRKLIWEIGLLRNRMFCFAVFGSIFCQLAVIYFPPLQKIFQTEALNLIFLTVLTSTVFIVAETRKYLELKMKKTPYMIIDEPTNF</sequence>
<organism evidence="19">
    <name type="scientific">Brugia timori</name>
    <dbReference type="NCBI Taxonomy" id="42155"/>
    <lineage>
        <taxon>Eukaryota</taxon>
        <taxon>Metazoa</taxon>
        <taxon>Ecdysozoa</taxon>
        <taxon>Nematoda</taxon>
        <taxon>Chromadorea</taxon>
        <taxon>Rhabditida</taxon>
        <taxon>Spirurina</taxon>
        <taxon>Spiruromorpha</taxon>
        <taxon>Filarioidea</taxon>
        <taxon>Onchocercidae</taxon>
        <taxon>Brugia</taxon>
    </lineage>
</organism>
<proteinExistence type="inferred from homology"/>
<dbReference type="PROSITE" id="PS00154">
    <property type="entry name" value="ATPASE_E1_E2"/>
    <property type="match status" value="1"/>
</dbReference>
<evidence type="ECO:0000256" key="5">
    <source>
        <dbReference type="ARBA" id="ARBA00022741"/>
    </source>
</evidence>
<dbReference type="Gene3D" id="3.40.50.1000">
    <property type="entry name" value="HAD superfamily/HAD-like"/>
    <property type="match status" value="1"/>
</dbReference>
<dbReference type="Gene3D" id="2.70.150.10">
    <property type="entry name" value="Calcium-transporting ATPase, cytoplasmic transduction domain A"/>
    <property type="match status" value="1"/>
</dbReference>
<dbReference type="Gene3D" id="1.20.1110.10">
    <property type="entry name" value="Calcium-transporting ATPase, transmembrane domain"/>
    <property type="match status" value="1"/>
</dbReference>
<comment type="subcellular location">
    <subcellularLocation>
        <location evidence="15">Membrane</location>
        <topology evidence="15">Multi-pass membrane protein</topology>
    </subcellularLocation>
    <subcellularLocation>
        <location evidence="1">Sarcoplasmic reticulum membrane</location>
        <topology evidence="1">Multi-pass membrane protein</topology>
    </subcellularLocation>
</comment>
<dbReference type="Pfam" id="PF00122">
    <property type="entry name" value="E1-E2_ATPase"/>
    <property type="match status" value="1"/>
</dbReference>
<dbReference type="PRINTS" id="PR00121">
    <property type="entry name" value="NAKATPASE"/>
</dbReference>
<evidence type="ECO:0000313" key="18">
    <source>
        <dbReference type="Proteomes" id="UP000280834"/>
    </source>
</evidence>
<dbReference type="AlphaFoldDB" id="A0A0R3QPJ1"/>
<dbReference type="FunFam" id="2.70.150.10:FF:000008">
    <property type="entry name" value="Calcium-transporting ATPase"/>
    <property type="match status" value="1"/>
</dbReference>
<evidence type="ECO:0000256" key="6">
    <source>
        <dbReference type="ARBA" id="ARBA00022837"/>
    </source>
</evidence>
<dbReference type="SUPFAM" id="SSF81660">
    <property type="entry name" value="Metal cation-transporting ATPase, ATP-binding domain N"/>
    <property type="match status" value="1"/>
</dbReference>
<evidence type="ECO:0000256" key="4">
    <source>
        <dbReference type="ARBA" id="ARBA00022692"/>
    </source>
</evidence>
<dbReference type="Proteomes" id="UP000280834">
    <property type="component" value="Unassembled WGS sequence"/>
</dbReference>
<keyword evidence="18" id="KW-1185">Reference proteome</keyword>
<dbReference type="InterPro" id="IPR006413">
    <property type="entry name" value="P-type_ATPase_IIA_PMR1"/>
</dbReference>
<feature type="transmembrane region" description="Helical" evidence="15">
    <location>
        <begin position="904"/>
        <end position="925"/>
    </location>
</feature>
<evidence type="ECO:0000256" key="9">
    <source>
        <dbReference type="ARBA" id="ARBA00022967"/>
    </source>
</evidence>
<evidence type="ECO:0000256" key="11">
    <source>
        <dbReference type="ARBA" id="ARBA00023065"/>
    </source>
</evidence>
<feature type="transmembrane region" description="Helical" evidence="15">
    <location>
        <begin position="413"/>
        <end position="442"/>
    </location>
</feature>
<dbReference type="GO" id="GO:0005388">
    <property type="term" value="F:P-type calcium transporter activity"/>
    <property type="evidence" value="ECO:0007669"/>
    <property type="project" value="UniProtKB-EC"/>
</dbReference>
<keyword evidence="7 15" id="KW-0067">ATP-binding</keyword>
<feature type="transmembrane region" description="Helical" evidence="15">
    <location>
        <begin position="199"/>
        <end position="217"/>
    </location>
</feature>
<dbReference type="InterPro" id="IPR001757">
    <property type="entry name" value="P_typ_ATPase"/>
</dbReference>
<gene>
    <name evidence="17" type="ORF">BTMF_LOCUS7677</name>
</gene>
<accession>A0A0R3QPJ1</accession>
<feature type="transmembrane region" description="Helical" evidence="15">
    <location>
        <begin position="388"/>
        <end position="407"/>
    </location>
</feature>
<dbReference type="STRING" id="42155.A0A0R3QPJ1"/>
<evidence type="ECO:0000256" key="8">
    <source>
        <dbReference type="ARBA" id="ARBA00022951"/>
    </source>
</evidence>
<comment type="caution">
    <text evidence="15">Lacks conserved residue(s) required for the propagation of feature annotation.</text>
</comment>
<feature type="transmembrane region" description="Helical" evidence="15">
    <location>
        <begin position="632"/>
        <end position="648"/>
    </location>
</feature>
<dbReference type="SUPFAM" id="SSF81665">
    <property type="entry name" value="Calcium ATPase, transmembrane domain M"/>
    <property type="match status" value="1"/>
</dbReference>
<dbReference type="InterPro" id="IPR023298">
    <property type="entry name" value="ATPase_P-typ_TM_dom_sf"/>
</dbReference>
<dbReference type="EMBL" id="UZAG01016045">
    <property type="protein sequence ID" value="VDO25415.1"/>
    <property type="molecule type" value="Genomic_DNA"/>
</dbReference>
<evidence type="ECO:0000259" key="16">
    <source>
        <dbReference type="SMART" id="SM00831"/>
    </source>
</evidence>
<dbReference type="InterPro" id="IPR004014">
    <property type="entry name" value="ATPase_P-typ_cation-transptr_N"/>
</dbReference>
<protein>
    <recommendedName>
        <fullName evidence="15">Calcium-transporting ATPase</fullName>
        <ecNumber evidence="15">7.2.2.10</ecNumber>
    </recommendedName>
</protein>
<evidence type="ECO:0000256" key="13">
    <source>
        <dbReference type="ARBA" id="ARBA00047330"/>
    </source>
</evidence>
<feature type="domain" description="Cation-transporting P-type ATPase N-terminal" evidence="16">
    <location>
        <begin position="145"/>
        <end position="219"/>
    </location>
</feature>
<evidence type="ECO:0000256" key="7">
    <source>
        <dbReference type="ARBA" id="ARBA00022840"/>
    </source>
</evidence>
<keyword evidence="9" id="KW-1278">Translocase</keyword>
<dbReference type="SFLD" id="SFLDF00027">
    <property type="entry name" value="p-type_atpase"/>
    <property type="match status" value="1"/>
</dbReference>
<dbReference type="Pfam" id="PF13246">
    <property type="entry name" value="Cation_ATPase"/>
    <property type="match status" value="1"/>
</dbReference>
<dbReference type="SUPFAM" id="SSF56784">
    <property type="entry name" value="HAD-like"/>
    <property type="match status" value="1"/>
</dbReference>
<reference evidence="17 18" key="2">
    <citation type="submission" date="2018-11" db="EMBL/GenBank/DDBJ databases">
        <authorList>
            <consortium name="Pathogen Informatics"/>
        </authorList>
    </citation>
    <scope>NUCLEOTIDE SEQUENCE [LARGE SCALE GENOMIC DNA]</scope>
</reference>
<feature type="transmembrane region" description="Helical" evidence="15">
    <location>
        <begin position="975"/>
        <end position="992"/>
    </location>
</feature>
<keyword evidence="3 15" id="KW-0109">Calcium transport</keyword>
<dbReference type="PANTHER" id="PTHR42861">
    <property type="entry name" value="CALCIUM-TRANSPORTING ATPASE"/>
    <property type="match status" value="1"/>
</dbReference>
<dbReference type="InterPro" id="IPR006068">
    <property type="entry name" value="ATPase_P-typ_cation-transptr_C"/>
</dbReference>
<dbReference type="Gene3D" id="3.40.1110.10">
    <property type="entry name" value="Calcium-transporting ATPase, cytoplasmic domain N"/>
    <property type="match status" value="1"/>
</dbReference>
<dbReference type="SUPFAM" id="SSF81653">
    <property type="entry name" value="Calcium ATPase, transduction domain A"/>
    <property type="match status" value="1"/>
</dbReference>
<dbReference type="GO" id="GO:0016887">
    <property type="term" value="F:ATP hydrolysis activity"/>
    <property type="evidence" value="ECO:0007669"/>
    <property type="project" value="InterPro"/>
</dbReference>
<dbReference type="EC" id="7.2.2.10" evidence="15"/>
<feature type="transmembrane region" description="Helical" evidence="15">
    <location>
        <begin position="1004"/>
        <end position="1022"/>
    </location>
</feature>
<dbReference type="NCBIfam" id="TIGR01522">
    <property type="entry name" value="ATPase-IIA2_Ca"/>
    <property type="match status" value="1"/>
</dbReference>
<evidence type="ECO:0000256" key="12">
    <source>
        <dbReference type="ARBA" id="ARBA00023136"/>
    </source>
</evidence>
<dbReference type="InterPro" id="IPR023214">
    <property type="entry name" value="HAD_sf"/>
</dbReference>
<dbReference type="PRINTS" id="PR00119">
    <property type="entry name" value="CATATPASE"/>
</dbReference>
<keyword evidence="2 15" id="KW-0813">Transport</keyword>
<reference evidence="19" key="1">
    <citation type="submission" date="2017-02" db="UniProtKB">
        <authorList>
            <consortium name="WormBaseParasite"/>
        </authorList>
    </citation>
    <scope>IDENTIFICATION</scope>
</reference>
<evidence type="ECO:0000256" key="3">
    <source>
        <dbReference type="ARBA" id="ARBA00022568"/>
    </source>
</evidence>
<feature type="transmembrane region" description="Helical" evidence="15">
    <location>
        <begin position="937"/>
        <end position="955"/>
    </location>
</feature>
<evidence type="ECO:0000313" key="19">
    <source>
        <dbReference type="WBParaSite" id="BTMF_0000962601-mRNA-1"/>
    </source>
</evidence>
<evidence type="ECO:0000256" key="15">
    <source>
        <dbReference type="RuleBase" id="RU361146"/>
    </source>
</evidence>
<evidence type="ECO:0000256" key="1">
    <source>
        <dbReference type="ARBA" id="ARBA00004326"/>
    </source>
</evidence>
<dbReference type="Pfam" id="PF00689">
    <property type="entry name" value="Cation_ATPase_C"/>
    <property type="match status" value="1"/>
</dbReference>
<comment type="catalytic activity">
    <reaction evidence="13">
        <text>Mn(2+)(in) + ATP + H2O = Mn(2+)(out) + ADP + phosphate + H(+)</text>
        <dbReference type="Rhea" id="RHEA:66820"/>
        <dbReference type="ChEBI" id="CHEBI:15377"/>
        <dbReference type="ChEBI" id="CHEBI:15378"/>
        <dbReference type="ChEBI" id="CHEBI:29035"/>
        <dbReference type="ChEBI" id="CHEBI:30616"/>
        <dbReference type="ChEBI" id="CHEBI:43474"/>
        <dbReference type="ChEBI" id="CHEBI:456216"/>
    </reaction>
    <physiologicalReaction direction="left-to-right" evidence="13">
        <dbReference type="Rhea" id="RHEA:66821"/>
    </physiologicalReaction>
</comment>
<dbReference type="Pfam" id="PF00690">
    <property type="entry name" value="Cation_ATPase_N"/>
    <property type="match status" value="1"/>
</dbReference>
<keyword evidence="8" id="KW-0703">Sarcoplasmic reticulum</keyword>
<keyword evidence="5 15" id="KW-0547">Nucleotide-binding</keyword>